<gene>
    <name evidence="2" type="ORF">MAR_014350</name>
</gene>
<dbReference type="InterPro" id="IPR000182">
    <property type="entry name" value="GNAT_dom"/>
</dbReference>
<protein>
    <recommendedName>
        <fullName evidence="1">N-acetyltransferase domain-containing protein</fullName>
    </recommendedName>
</protein>
<dbReference type="PANTHER" id="PTHR47237">
    <property type="entry name" value="SLL0310 PROTEIN"/>
    <property type="match status" value="1"/>
</dbReference>
<evidence type="ECO:0000259" key="1">
    <source>
        <dbReference type="PROSITE" id="PS51186"/>
    </source>
</evidence>
<proteinExistence type="predicted"/>
<evidence type="ECO:0000313" key="3">
    <source>
        <dbReference type="Proteomes" id="UP001164746"/>
    </source>
</evidence>
<feature type="domain" description="N-acetyltransferase" evidence="1">
    <location>
        <begin position="9"/>
        <end position="148"/>
    </location>
</feature>
<dbReference type="InterPro" id="IPR016181">
    <property type="entry name" value="Acyl_CoA_acyltransferase"/>
</dbReference>
<name>A0ABY7GBS9_MYAAR</name>
<reference evidence="2" key="1">
    <citation type="submission" date="2022-11" db="EMBL/GenBank/DDBJ databases">
        <title>Centuries of genome instability and evolution in soft-shell clam transmissible cancer (bioRxiv).</title>
        <authorList>
            <person name="Hart S.F.M."/>
            <person name="Yonemitsu M.A."/>
            <person name="Giersch R.M."/>
            <person name="Beal B.F."/>
            <person name="Arriagada G."/>
            <person name="Davis B.W."/>
            <person name="Ostrander E.A."/>
            <person name="Goff S.P."/>
            <person name="Metzger M.J."/>
        </authorList>
    </citation>
    <scope>NUCLEOTIDE SEQUENCE</scope>
    <source>
        <strain evidence="2">MELC-2E11</strain>
        <tissue evidence="2">Siphon/mantle</tissue>
    </source>
</reference>
<dbReference type="Pfam" id="PF18014">
    <property type="entry name" value="Acetyltransf_18"/>
    <property type="match status" value="1"/>
</dbReference>
<accession>A0ABY7GBS9</accession>
<dbReference type="CDD" id="cd04301">
    <property type="entry name" value="NAT_SF"/>
    <property type="match status" value="1"/>
</dbReference>
<dbReference type="Gene3D" id="3.40.630.30">
    <property type="match status" value="2"/>
</dbReference>
<dbReference type="PANTHER" id="PTHR47237:SF1">
    <property type="entry name" value="SLL0310 PROTEIN"/>
    <property type="match status" value="1"/>
</dbReference>
<dbReference type="PROSITE" id="PS51186">
    <property type="entry name" value="GNAT"/>
    <property type="match status" value="1"/>
</dbReference>
<keyword evidence="3" id="KW-1185">Reference proteome</keyword>
<dbReference type="Proteomes" id="UP001164746">
    <property type="component" value="Chromosome 15"/>
</dbReference>
<dbReference type="InterPro" id="IPR052729">
    <property type="entry name" value="Acyl/Acetyltrans_Enzymes"/>
</dbReference>
<dbReference type="InterPro" id="IPR041496">
    <property type="entry name" value="YitH/HolE_GNAT"/>
</dbReference>
<sequence length="294" mass="33016">MEITTENHVTIRQAKQQEIQVLEPWIKDDGWDFSTYDAISQLKIDPNSLMVAADKEDKPIGFGSAVACGNDLVYVDNYIVRADLRGKGFGRILFKDGIMQRLGNRNGVLDSVPEMADTYRKYGFICPGVNTVRFTITIDNDIKFKPFSDNTNIQVKPLENEHWPGILQYDKTVYPTIDREKILRAFFVGPNVTTLVALKQDKVVGFGSLHKKDEGLFGLRSVLAENEEIAEKIIQILFQHADHGSACQFVFPIGKGLPTCMKSARLGEDLIRLFTKCAIVVNTDKIWATTANIV</sequence>
<dbReference type="SUPFAM" id="SSF55729">
    <property type="entry name" value="Acyl-CoA N-acyltransferases (Nat)"/>
    <property type="match status" value="1"/>
</dbReference>
<organism evidence="2 3">
    <name type="scientific">Mya arenaria</name>
    <name type="common">Soft-shell clam</name>
    <dbReference type="NCBI Taxonomy" id="6604"/>
    <lineage>
        <taxon>Eukaryota</taxon>
        <taxon>Metazoa</taxon>
        <taxon>Spiralia</taxon>
        <taxon>Lophotrochozoa</taxon>
        <taxon>Mollusca</taxon>
        <taxon>Bivalvia</taxon>
        <taxon>Autobranchia</taxon>
        <taxon>Heteroconchia</taxon>
        <taxon>Euheterodonta</taxon>
        <taxon>Imparidentia</taxon>
        <taxon>Neoheterodontei</taxon>
        <taxon>Myida</taxon>
        <taxon>Myoidea</taxon>
        <taxon>Myidae</taxon>
        <taxon>Mya</taxon>
    </lineage>
</organism>
<dbReference type="Pfam" id="PF13673">
    <property type="entry name" value="Acetyltransf_10"/>
    <property type="match status" value="1"/>
</dbReference>
<dbReference type="EMBL" id="CP111026">
    <property type="protein sequence ID" value="WAR28646.1"/>
    <property type="molecule type" value="Genomic_DNA"/>
</dbReference>
<evidence type="ECO:0000313" key="2">
    <source>
        <dbReference type="EMBL" id="WAR28646.1"/>
    </source>
</evidence>